<evidence type="ECO:0000313" key="6">
    <source>
        <dbReference type="EMBL" id="SFN09816.1"/>
    </source>
</evidence>
<dbReference type="Gene3D" id="3.40.50.150">
    <property type="entry name" value="Vaccinia Virus protein VP39"/>
    <property type="match status" value="1"/>
</dbReference>
<feature type="domain" description="PABS" evidence="5">
    <location>
        <begin position="93"/>
        <end position="221"/>
    </location>
</feature>
<dbReference type="RefSeq" id="WP_024981766.1">
    <property type="nucleotide sequence ID" value="NZ_CBCRUM010000011.1"/>
</dbReference>
<accession>A0A1I4W9E2</accession>
<dbReference type="eggNOG" id="COG0421">
    <property type="taxonomic scope" value="Bacteria"/>
</dbReference>
<evidence type="ECO:0000256" key="3">
    <source>
        <dbReference type="ARBA" id="ARBA00023115"/>
    </source>
</evidence>
<dbReference type="PROSITE" id="PS51006">
    <property type="entry name" value="PABS_2"/>
    <property type="match status" value="1"/>
</dbReference>
<proteinExistence type="inferred from homology"/>
<dbReference type="Proteomes" id="UP000182961">
    <property type="component" value="Unassembled WGS sequence"/>
</dbReference>
<protein>
    <submittedName>
        <fullName evidence="6">Spermine/spermidine synthase</fullName>
    </submittedName>
</protein>
<keyword evidence="3 4" id="KW-0620">Polyamine biosynthesis</keyword>
<keyword evidence="2 4" id="KW-0808">Transferase</keyword>
<evidence type="ECO:0000313" key="7">
    <source>
        <dbReference type="Proteomes" id="UP000182961"/>
    </source>
</evidence>
<evidence type="ECO:0000256" key="4">
    <source>
        <dbReference type="PROSITE-ProRule" id="PRU00354"/>
    </source>
</evidence>
<keyword evidence="7" id="KW-1185">Reference proteome</keyword>
<evidence type="ECO:0000259" key="5">
    <source>
        <dbReference type="PROSITE" id="PS51006"/>
    </source>
</evidence>
<gene>
    <name evidence="6" type="ORF">SAMN05444143_10678</name>
</gene>
<dbReference type="PANTHER" id="PTHR43317">
    <property type="entry name" value="THERMOSPERMINE SYNTHASE ACAULIS5"/>
    <property type="match status" value="1"/>
</dbReference>
<dbReference type="AlphaFoldDB" id="A0A1I4W9E2"/>
<reference evidence="7" key="1">
    <citation type="submission" date="2016-10" db="EMBL/GenBank/DDBJ databases">
        <authorList>
            <person name="Varghese N."/>
            <person name="Submissions S."/>
        </authorList>
    </citation>
    <scope>NUCLEOTIDE SEQUENCE [LARGE SCALE GENOMIC DNA]</scope>
    <source>
        <strain evidence="7">DSM 4002</strain>
    </source>
</reference>
<organism evidence="6 7">
    <name type="scientific">Flavobacterium succinicans</name>
    <dbReference type="NCBI Taxonomy" id="29536"/>
    <lineage>
        <taxon>Bacteria</taxon>
        <taxon>Pseudomonadati</taxon>
        <taxon>Bacteroidota</taxon>
        <taxon>Flavobacteriia</taxon>
        <taxon>Flavobacteriales</taxon>
        <taxon>Flavobacteriaceae</taxon>
        <taxon>Flavobacterium</taxon>
    </lineage>
</organism>
<dbReference type="EMBL" id="FOUT01000006">
    <property type="protein sequence ID" value="SFN09816.1"/>
    <property type="molecule type" value="Genomic_DNA"/>
</dbReference>
<dbReference type="SUPFAM" id="SSF53335">
    <property type="entry name" value="S-adenosyl-L-methionine-dependent methyltransferases"/>
    <property type="match status" value="1"/>
</dbReference>
<name>A0A1I4W9E2_9FLAO</name>
<dbReference type="PANTHER" id="PTHR43317:SF1">
    <property type="entry name" value="THERMOSPERMINE SYNTHASE ACAULIS5"/>
    <property type="match status" value="1"/>
</dbReference>
<comment type="similarity">
    <text evidence="1">Belongs to the spermidine/spermine synthase family.</text>
</comment>
<evidence type="ECO:0000256" key="1">
    <source>
        <dbReference type="ARBA" id="ARBA00007867"/>
    </source>
</evidence>
<dbReference type="GO" id="GO:0016740">
    <property type="term" value="F:transferase activity"/>
    <property type="evidence" value="ECO:0007669"/>
    <property type="project" value="UniProtKB-UniRule"/>
</dbReference>
<dbReference type="Pfam" id="PF01564">
    <property type="entry name" value="Spermine_synth"/>
    <property type="match status" value="1"/>
</dbReference>
<dbReference type="CDD" id="cd02440">
    <property type="entry name" value="AdoMet_MTases"/>
    <property type="match status" value="1"/>
</dbReference>
<dbReference type="InterPro" id="IPR030374">
    <property type="entry name" value="PABS"/>
</dbReference>
<dbReference type="GO" id="GO:0006596">
    <property type="term" value="P:polyamine biosynthetic process"/>
    <property type="evidence" value="ECO:0007669"/>
    <property type="project" value="UniProtKB-UniRule"/>
</dbReference>
<evidence type="ECO:0000256" key="2">
    <source>
        <dbReference type="ARBA" id="ARBA00022679"/>
    </source>
</evidence>
<feature type="active site" description="Proton acceptor" evidence="4">
    <location>
        <position position="143"/>
    </location>
</feature>
<dbReference type="InterPro" id="IPR029063">
    <property type="entry name" value="SAM-dependent_MTases_sf"/>
</dbReference>
<sequence>MLKKLFSYVFPITIFKTKSNISKSIEVTWVNGELLIDSENTNYSYGSLQRILRIGLKQIGFSSIQSMNNILVLGVAGGSVIKTLVNEVGYKGKIKGVDIDPEIIEVANTYFQLNSIPNVEIVIQDAFEYVLRCKDHYDLVIIDVFQDKEMPNFLFEHFFINHTLSLLNSNGFVLFNTMLLKEADNKRNKNFIQQLDAKLYKINAIPRIESHNELILIQKKP</sequence>